<evidence type="ECO:0000313" key="8">
    <source>
        <dbReference type="EMBL" id="AOS44326.1"/>
    </source>
</evidence>
<dbReference type="PATRIC" id="fig|1838286.3.peg.1397"/>
<dbReference type="PANTHER" id="PTHR31490:SF90">
    <property type="entry name" value="ENDO-1,4-BETA-XYLANASE A"/>
    <property type="match status" value="1"/>
</dbReference>
<keyword evidence="4 5" id="KW-0624">Polysaccharide degradation</keyword>
<dbReference type="PROSITE" id="PS51760">
    <property type="entry name" value="GH10_2"/>
    <property type="match status" value="1"/>
</dbReference>
<dbReference type="PRINTS" id="PR00134">
    <property type="entry name" value="GLHYDRLASE10"/>
</dbReference>
<evidence type="ECO:0000256" key="1">
    <source>
        <dbReference type="ARBA" id="ARBA00022801"/>
    </source>
</evidence>
<feature type="domain" description="GH10" evidence="7">
    <location>
        <begin position="23"/>
        <end position="366"/>
    </location>
</feature>
<accession>A0A1D8ATY7</accession>
<evidence type="ECO:0000259" key="7">
    <source>
        <dbReference type="PROSITE" id="PS51760"/>
    </source>
</evidence>
<keyword evidence="2 5" id="KW-0119">Carbohydrate metabolism</keyword>
<dbReference type="InterPro" id="IPR044846">
    <property type="entry name" value="GH10"/>
</dbReference>
<dbReference type="AlphaFoldDB" id="A0A1D8ATY7"/>
<dbReference type="RefSeq" id="WP_069961582.1">
    <property type="nucleotide sequence ID" value="NZ_CP016094.1"/>
</dbReference>
<keyword evidence="9" id="KW-1185">Reference proteome</keyword>
<organism evidence="8 9">
    <name type="scientific">Lacunisphaera limnophila</name>
    <dbReference type="NCBI Taxonomy" id="1838286"/>
    <lineage>
        <taxon>Bacteria</taxon>
        <taxon>Pseudomonadati</taxon>
        <taxon>Verrucomicrobiota</taxon>
        <taxon>Opitutia</taxon>
        <taxon>Opitutales</taxon>
        <taxon>Opitutaceae</taxon>
        <taxon>Lacunisphaera</taxon>
    </lineage>
</organism>
<proteinExistence type="inferred from homology"/>
<dbReference type="EMBL" id="CP016094">
    <property type="protein sequence ID" value="AOS44326.1"/>
    <property type="molecule type" value="Genomic_DNA"/>
</dbReference>
<dbReference type="InterPro" id="IPR001000">
    <property type="entry name" value="GH10_dom"/>
</dbReference>
<feature type="chain" id="PRO_5009105247" description="Beta-xylanase" evidence="6">
    <location>
        <begin position="24"/>
        <end position="372"/>
    </location>
</feature>
<dbReference type="SUPFAM" id="SSF51445">
    <property type="entry name" value="(Trans)glycosidases"/>
    <property type="match status" value="1"/>
</dbReference>
<keyword evidence="1 5" id="KW-0378">Hydrolase</keyword>
<dbReference type="Pfam" id="PF00331">
    <property type="entry name" value="Glyco_hydro_10"/>
    <property type="match status" value="1"/>
</dbReference>
<protein>
    <recommendedName>
        <fullName evidence="5">Beta-xylanase</fullName>
        <ecNumber evidence="5">3.2.1.8</ecNumber>
    </recommendedName>
</protein>
<dbReference type="EC" id="3.2.1.8" evidence="5"/>
<dbReference type="KEGG" id="obg:Verru16b_01387"/>
<dbReference type="InterPro" id="IPR017853">
    <property type="entry name" value="GH"/>
</dbReference>
<keyword evidence="8" id="KW-0858">Xylan degradation</keyword>
<feature type="signal peptide" evidence="6">
    <location>
        <begin position="1"/>
        <end position="23"/>
    </location>
</feature>
<gene>
    <name evidence="8" type="primary">xylI_1</name>
    <name evidence="8" type="ORF">Verru16b_01387</name>
</gene>
<name>A0A1D8ATY7_9BACT</name>
<dbReference type="Gene3D" id="3.20.20.80">
    <property type="entry name" value="Glycosidases"/>
    <property type="match status" value="1"/>
</dbReference>
<dbReference type="GO" id="GO:0045493">
    <property type="term" value="P:xylan catabolic process"/>
    <property type="evidence" value="ECO:0007669"/>
    <property type="project" value="UniProtKB-KW"/>
</dbReference>
<evidence type="ECO:0000256" key="4">
    <source>
        <dbReference type="ARBA" id="ARBA00023326"/>
    </source>
</evidence>
<dbReference type="PANTHER" id="PTHR31490">
    <property type="entry name" value="GLYCOSYL HYDROLASE"/>
    <property type="match status" value="1"/>
</dbReference>
<keyword evidence="6" id="KW-0732">Signal</keyword>
<evidence type="ECO:0000256" key="5">
    <source>
        <dbReference type="RuleBase" id="RU361174"/>
    </source>
</evidence>
<dbReference type="GO" id="GO:0031176">
    <property type="term" value="F:endo-1,4-beta-xylanase activity"/>
    <property type="evidence" value="ECO:0007669"/>
    <property type="project" value="UniProtKB-EC"/>
</dbReference>
<evidence type="ECO:0000313" key="9">
    <source>
        <dbReference type="Proteomes" id="UP000095228"/>
    </source>
</evidence>
<dbReference type="STRING" id="1838286.Verru16b_01387"/>
<sequence length="372" mass="42289">MNPDHRSFPTCLLVLALALPGFAAEPVTLKDAFRADFAVGVALGSMSSFNEAERALIHREFSVITSENNLKPARVQPQEGVFTFDEGDALVAFAQQHNLPVIGHTLAWHQSTPDWFFLDGDKPAARELLLKRLRAHIHAVVGHFKGRIKGWDVVNEGLSDKPEEYLRPNKWQQLVGDDYIAKAFEFAHEADPDAELYFNDYGNEYPHKREKTLRLIRDLQARGLRVDGIGMQLHLQLDRIPYDDIDRSLTAFRALGVKVMITELDLDLVERSVWGADTAQKEEPTTTNLGWSVAPPELLQRQAEQYARLFALLRKHHDLVDRVTFWNLHDGKSWLNNWPVKGRTNHPLLFDRNLQPKPAFNAVLSVASEPRS</sequence>
<keyword evidence="3 5" id="KW-0326">Glycosidase</keyword>
<comment type="catalytic activity">
    <reaction evidence="5">
        <text>Endohydrolysis of (1-&gt;4)-beta-D-xylosidic linkages in xylans.</text>
        <dbReference type="EC" id="3.2.1.8"/>
    </reaction>
</comment>
<comment type="similarity">
    <text evidence="5">Belongs to the glycosyl hydrolase 10 (cellulase F) family.</text>
</comment>
<evidence type="ECO:0000256" key="3">
    <source>
        <dbReference type="ARBA" id="ARBA00023295"/>
    </source>
</evidence>
<dbReference type="Proteomes" id="UP000095228">
    <property type="component" value="Chromosome"/>
</dbReference>
<evidence type="ECO:0000256" key="2">
    <source>
        <dbReference type="ARBA" id="ARBA00023277"/>
    </source>
</evidence>
<dbReference type="OrthoDB" id="9809277at2"/>
<evidence type="ECO:0000256" key="6">
    <source>
        <dbReference type="SAM" id="SignalP"/>
    </source>
</evidence>
<reference evidence="8 9" key="1">
    <citation type="submission" date="2016-06" db="EMBL/GenBank/DDBJ databases">
        <title>Three novel species with peptidoglycan cell walls form the new genus Lacunisphaera gen. nov. in the family Opitutaceae of the verrucomicrobial subdivision 4.</title>
        <authorList>
            <person name="Rast P."/>
            <person name="Gloeckner I."/>
            <person name="Jogler M."/>
            <person name="Boedeker C."/>
            <person name="Jeske O."/>
            <person name="Wiegand S."/>
            <person name="Reinhardt R."/>
            <person name="Schumann P."/>
            <person name="Rohde M."/>
            <person name="Spring S."/>
            <person name="Gloeckner F.O."/>
            <person name="Jogler C."/>
        </authorList>
    </citation>
    <scope>NUCLEOTIDE SEQUENCE [LARGE SCALE GENOMIC DNA]</scope>
    <source>
        <strain evidence="8 9">IG16b</strain>
    </source>
</reference>
<dbReference type="SMART" id="SM00633">
    <property type="entry name" value="Glyco_10"/>
    <property type="match status" value="1"/>
</dbReference>